<proteinExistence type="predicted"/>
<evidence type="ECO:0000313" key="3">
    <source>
        <dbReference type="Proteomes" id="UP000550707"/>
    </source>
</evidence>
<feature type="region of interest" description="Disordered" evidence="1">
    <location>
        <begin position="28"/>
        <end position="60"/>
    </location>
</feature>
<gene>
    <name evidence="2" type="ORF">HJG59_014247</name>
</gene>
<accession>A0A7J8D0K9</accession>
<evidence type="ECO:0000256" key="1">
    <source>
        <dbReference type="SAM" id="MobiDB-lite"/>
    </source>
</evidence>
<comment type="caution">
    <text evidence="2">The sequence shown here is derived from an EMBL/GenBank/DDBJ whole genome shotgun (WGS) entry which is preliminary data.</text>
</comment>
<reference evidence="2 3" key="1">
    <citation type="journal article" date="2020" name="Nature">
        <title>Six reference-quality genomes reveal evolution of bat adaptations.</title>
        <authorList>
            <person name="Jebb D."/>
            <person name="Huang Z."/>
            <person name="Pippel M."/>
            <person name="Hughes G.M."/>
            <person name="Lavrichenko K."/>
            <person name="Devanna P."/>
            <person name="Winkler S."/>
            <person name="Jermiin L.S."/>
            <person name="Skirmuntt E.C."/>
            <person name="Katzourakis A."/>
            <person name="Burkitt-Gray L."/>
            <person name="Ray D.A."/>
            <person name="Sullivan K.A.M."/>
            <person name="Roscito J.G."/>
            <person name="Kirilenko B.M."/>
            <person name="Davalos L.M."/>
            <person name="Corthals A.P."/>
            <person name="Power M.L."/>
            <person name="Jones G."/>
            <person name="Ransome R.D."/>
            <person name="Dechmann D.K.N."/>
            <person name="Locatelli A.G."/>
            <person name="Puechmaille S.J."/>
            <person name="Fedrigo O."/>
            <person name="Jarvis E.D."/>
            <person name="Hiller M."/>
            <person name="Vernes S.C."/>
            <person name="Myers E.W."/>
            <person name="Teeling E.C."/>
        </authorList>
    </citation>
    <scope>NUCLEOTIDE SEQUENCE [LARGE SCALE GENOMIC DNA]</scope>
    <source>
        <strain evidence="2">MMolMol1</strain>
        <tissue evidence="2">Muscle</tissue>
    </source>
</reference>
<dbReference type="GO" id="GO:0046935">
    <property type="term" value="F:1-phosphatidylinositol-3-kinase regulator activity"/>
    <property type="evidence" value="ECO:0007669"/>
    <property type="project" value="InterPro"/>
</dbReference>
<dbReference type="InterPro" id="IPR019522">
    <property type="entry name" value="PIK3R5/6"/>
</dbReference>
<organism evidence="2 3">
    <name type="scientific">Molossus molossus</name>
    <name type="common">Pallas' mastiff bat</name>
    <name type="synonym">Vespertilio molossus</name>
    <dbReference type="NCBI Taxonomy" id="27622"/>
    <lineage>
        <taxon>Eukaryota</taxon>
        <taxon>Metazoa</taxon>
        <taxon>Chordata</taxon>
        <taxon>Craniata</taxon>
        <taxon>Vertebrata</taxon>
        <taxon>Euteleostomi</taxon>
        <taxon>Mammalia</taxon>
        <taxon>Eutheria</taxon>
        <taxon>Laurasiatheria</taxon>
        <taxon>Chiroptera</taxon>
        <taxon>Yangochiroptera</taxon>
        <taxon>Molossidae</taxon>
        <taxon>Molossus</taxon>
    </lineage>
</organism>
<dbReference type="EMBL" id="JACASF010000019">
    <property type="protein sequence ID" value="KAF6416764.1"/>
    <property type="molecule type" value="Genomic_DNA"/>
</dbReference>
<sequence>MQPGATTCTEDRIQHALERCLHGLSFNRHRSSSWSGRSEGTRGVLLKPKQASGAAGSPGRGMEAGRFWFQLCDFADSWISWAVLGTAPDGEALSVQQCLLSPALPSSPFPELYLLPSRMLEAQ</sequence>
<name>A0A7J8D0K9_MOLMO</name>
<keyword evidence="3" id="KW-1185">Reference proteome</keyword>
<dbReference type="GO" id="GO:0005944">
    <property type="term" value="C:phosphatidylinositol 3-kinase complex, class IB"/>
    <property type="evidence" value="ECO:0007669"/>
    <property type="project" value="InterPro"/>
</dbReference>
<protein>
    <submittedName>
        <fullName evidence="2">Phosphoinositide-3-kinase regulatory subunit 5</fullName>
    </submittedName>
</protein>
<dbReference type="Proteomes" id="UP000550707">
    <property type="component" value="Unassembled WGS sequence"/>
</dbReference>
<evidence type="ECO:0000313" key="2">
    <source>
        <dbReference type="EMBL" id="KAF6416764.1"/>
    </source>
</evidence>
<dbReference type="AlphaFoldDB" id="A0A7J8D0K9"/>
<dbReference type="Pfam" id="PF10486">
    <property type="entry name" value="PI3K_1B_p101"/>
    <property type="match status" value="1"/>
</dbReference>